<evidence type="ECO:0000313" key="3">
    <source>
        <dbReference type="EMBL" id="MCW6534338.1"/>
    </source>
</evidence>
<keyword evidence="4" id="KW-1185">Reference proteome</keyword>
<feature type="chain" id="PRO_5041317488" description="Antifreeze glycopeptide polyprotein" evidence="2">
    <location>
        <begin position="22"/>
        <end position="593"/>
    </location>
</feature>
<reference evidence="3" key="1">
    <citation type="submission" date="2022-06" db="EMBL/GenBank/DDBJ databases">
        <title>Sphingomonas sp. nov. isolated from rhizosphere soil of tomato.</title>
        <authorList>
            <person name="Dong H."/>
            <person name="Gao R."/>
        </authorList>
    </citation>
    <scope>NUCLEOTIDE SEQUENCE</scope>
    <source>
        <strain evidence="3">MMSM24</strain>
    </source>
</reference>
<protein>
    <recommendedName>
        <fullName evidence="5">Antifreeze glycopeptide polyprotein</fullName>
    </recommendedName>
</protein>
<feature type="signal peptide" evidence="2">
    <location>
        <begin position="1"/>
        <end position="21"/>
    </location>
</feature>
<organism evidence="3 4">
    <name type="scientific">Sphingomonas lycopersici</name>
    <dbReference type="NCBI Taxonomy" id="2951807"/>
    <lineage>
        <taxon>Bacteria</taxon>
        <taxon>Pseudomonadati</taxon>
        <taxon>Pseudomonadota</taxon>
        <taxon>Alphaproteobacteria</taxon>
        <taxon>Sphingomonadales</taxon>
        <taxon>Sphingomonadaceae</taxon>
        <taxon>Sphingomonas</taxon>
    </lineage>
</organism>
<dbReference type="AlphaFoldDB" id="A0AA41Z7G4"/>
<comment type="caution">
    <text evidence="3">The sequence shown here is derived from an EMBL/GenBank/DDBJ whole genome shotgun (WGS) entry which is preliminary data.</text>
</comment>
<feature type="region of interest" description="Disordered" evidence="1">
    <location>
        <begin position="24"/>
        <end position="91"/>
    </location>
</feature>
<dbReference type="EMBL" id="JANFAV010000003">
    <property type="protein sequence ID" value="MCW6534338.1"/>
    <property type="molecule type" value="Genomic_DNA"/>
</dbReference>
<feature type="compositionally biased region" description="Pro residues" evidence="1">
    <location>
        <begin position="38"/>
        <end position="47"/>
    </location>
</feature>
<accession>A0AA41Z7G4</accession>
<name>A0AA41Z7G4_9SPHN</name>
<feature type="compositionally biased region" description="Low complexity" evidence="1">
    <location>
        <begin position="48"/>
        <end position="64"/>
    </location>
</feature>
<dbReference type="Proteomes" id="UP001165565">
    <property type="component" value="Unassembled WGS sequence"/>
</dbReference>
<proteinExistence type="predicted"/>
<evidence type="ECO:0000313" key="4">
    <source>
        <dbReference type="Proteomes" id="UP001165565"/>
    </source>
</evidence>
<evidence type="ECO:0008006" key="5">
    <source>
        <dbReference type="Google" id="ProtNLM"/>
    </source>
</evidence>
<gene>
    <name evidence="3" type="ORF">NEE01_06000</name>
</gene>
<sequence>MAISRAKVAAAALVAASLAAAAVAQSNKNPESLLPPGFDEPPAPPAAAPGKTPAANSTAPAAPTVQPLPSLALGNSSEPAPTPSATPTPDAAQLAQYEMPPFARRSLSLVGPTGTTEGGLAPNAWGNADGRYLEILMRRLSAPLPSRWLSIALRRALLSQVDTPYGLNGADFAAERAWLLLRMGESVSARALVQSVDTANVSPKLRDVWMNAALATADPGALCPLTDAALRDDNQPGWVLAQAMCTALVGNPGEAQPLIAQARRAHIADGIDLQLAQKVVGAGADSRQAITIEWTPVVQLNVWRFGLATATGIAVPDSLYDTVGPQVTGWRALAPAIPLADRVAPAERAAAMGVLSNLALVDLYGAIDAAEDMPAALSATAADLRSAYAGADVATRLGALRQLWEGGTTPEGKYARLILTARAAARVRPGDGKDEADRIVASMLSAGMDRTAMRWRDTVAQGSDGWAMLALADPDAATRVGYGQVSGYASARKQQLFFAGLAGLGRLSPADIERGAQALDVKIGTDNVWTRALDRATRDRQPATVLLLAAIGMQTSSWHGVPPDMLYRIVTALRVVGLDAEARMIAVEALTRI</sequence>
<dbReference type="RefSeq" id="WP_265268270.1">
    <property type="nucleotide sequence ID" value="NZ_JANFAV010000003.1"/>
</dbReference>
<evidence type="ECO:0000256" key="2">
    <source>
        <dbReference type="SAM" id="SignalP"/>
    </source>
</evidence>
<evidence type="ECO:0000256" key="1">
    <source>
        <dbReference type="SAM" id="MobiDB-lite"/>
    </source>
</evidence>
<keyword evidence="2" id="KW-0732">Signal</keyword>